<accession>A0A0B7C522</accession>
<feature type="non-terminal residue" evidence="1">
    <location>
        <position position="1"/>
    </location>
</feature>
<organism evidence="1">
    <name type="scientific">Arion vulgaris</name>
    <dbReference type="NCBI Taxonomy" id="1028688"/>
    <lineage>
        <taxon>Eukaryota</taxon>
        <taxon>Metazoa</taxon>
        <taxon>Spiralia</taxon>
        <taxon>Lophotrochozoa</taxon>
        <taxon>Mollusca</taxon>
        <taxon>Gastropoda</taxon>
        <taxon>Heterobranchia</taxon>
        <taxon>Euthyneura</taxon>
        <taxon>Panpulmonata</taxon>
        <taxon>Eupulmonata</taxon>
        <taxon>Stylommatophora</taxon>
        <taxon>Helicina</taxon>
        <taxon>Arionoidea</taxon>
        <taxon>Arionidae</taxon>
        <taxon>Arion</taxon>
    </lineage>
</organism>
<name>A0A0B7C522_9EUPU</name>
<dbReference type="AlphaFoldDB" id="A0A0B7C522"/>
<protein>
    <submittedName>
        <fullName evidence="1">Uncharacterized protein</fullName>
    </submittedName>
</protein>
<dbReference type="EMBL" id="HACG01052684">
    <property type="protein sequence ID" value="CEK99555.1"/>
    <property type="molecule type" value="Transcribed_RNA"/>
</dbReference>
<evidence type="ECO:0000313" key="1">
    <source>
        <dbReference type="EMBL" id="CEK99555.1"/>
    </source>
</evidence>
<proteinExistence type="predicted"/>
<sequence length="86" mass="9792">DTRKNPTLQNSCVRSPSGLRIIELRTDPEGSVFHHWEFLSNTPPTEFSLRWAEVGNMPTNITTMTVVAEDSYGNIMKKKFPVKDLL</sequence>
<reference evidence="1" key="1">
    <citation type="submission" date="2014-12" db="EMBL/GenBank/DDBJ databases">
        <title>Insight into the proteome of Arion vulgaris.</title>
        <authorList>
            <person name="Aradska J."/>
            <person name="Bulat T."/>
            <person name="Smidak R."/>
            <person name="Sarate P."/>
            <person name="Gangsoo J."/>
            <person name="Sialana F."/>
            <person name="Bilban M."/>
            <person name="Lubec G."/>
        </authorList>
    </citation>
    <scope>NUCLEOTIDE SEQUENCE</scope>
    <source>
        <tissue evidence="1">Skin</tissue>
    </source>
</reference>
<gene>
    <name evidence="1" type="primary">ORF221549</name>
</gene>